<feature type="domain" description="Mechanosensitive ion channel MscS" evidence="9">
    <location>
        <begin position="359"/>
        <end position="425"/>
    </location>
</feature>
<feature type="transmembrane region" description="Helical" evidence="7">
    <location>
        <begin position="312"/>
        <end position="333"/>
    </location>
</feature>
<keyword evidence="7" id="KW-0407">Ion channel</keyword>
<comment type="function">
    <text evidence="7">Mechanosensitive channel that participates in the regulation of osmotic pressure changes within the cell, opening in response to stretch forces in the membrane lipid bilayer, without the need for other proteins. Contributes to normal resistance to hypoosmotic shock. Forms an ion channel of 1.0 nanosiemens conductance with a slight preference for anions.</text>
</comment>
<dbReference type="InterPro" id="IPR006685">
    <property type="entry name" value="MscS_channel_2nd"/>
</dbReference>
<dbReference type="RefSeq" id="WP_253968139.1">
    <property type="nucleotide sequence ID" value="NZ_JAMFTH010000003.1"/>
</dbReference>
<evidence type="ECO:0000256" key="2">
    <source>
        <dbReference type="ARBA" id="ARBA00008017"/>
    </source>
</evidence>
<comment type="subunit">
    <text evidence="7">Homoheptamer.</text>
</comment>
<reference evidence="11" key="1">
    <citation type="submission" date="2022-05" db="EMBL/GenBank/DDBJ databases">
        <authorList>
            <person name="Sun H.-N."/>
        </authorList>
    </citation>
    <scope>NUCLEOTIDE SEQUENCE</scope>
    <source>
        <strain evidence="11">HB14</strain>
    </source>
</reference>
<evidence type="ECO:0000259" key="9">
    <source>
        <dbReference type="Pfam" id="PF00924"/>
    </source>
</evidence>
<dbReference type="EMBL" id="JAMFTH010000003">
    <property type="protein sequence ID" value="MCP8899842.1"/>
    <property type="molecule type" value="Genomic_DNA"/>
</dbReference>
<sequence>MVLLRVILLALCLLSVHALAQAEKEETASSDKSVSEGGALANNETAVVDVWGSHLLTVRGHYRHFTPKIRAQNIRDKVLAIDVSKNYDIAYAAVTEDDYTGAWILVNDERVIGLLEEDAPANLTLQQYGETIIERLRVWLERRDAQQKPQVFMFGLLYSAIASVIFGGLIWLVFRGREKVLHWLEHANNPKTGVSLLQFGSLYLMPYLMMLLSGLIRLFMLLLIGLLGYLWLAYVMRQFPYTIGYGQRLTDYIVELVAKIGLGILHSIPDLIMVGIIFWLAKVVSDIVRNIFMRIEKGRIRSHLFDAETAKATRRVIVVLVWLFSVVIAYPYIPGSETEAFKGVSVFLGLIVSLGSAGIVSQLLGGLIVVYSRAFQPGEYVRIGEYEGTVTAVGVLSTKVKTIKKEEITIPNAVLLNATSTNYTRLSKPEGVIVSTTVTIGYDTPWPQVHHLLLGAAAATEGVREQPEPQVRQIALSDWYVEYRLLVHIDEPELKVAVLSELHQHIQDAFAEADLQIMSPHFMAQPEQPLVPAPWSPPAASKKSES</sequence>
<keyword evidence="7" id="KW-0997">Cell inner membrane</keyword>
<dbReference type="InterPro" id="IPR045275">
    <property type="entry name" value="MscS_archaea/bacteria_type"/>
</dbReference>
<comment type="caution">
    <text evidence="11">The sequence shown here is derived from an EMBL/GenBank/DDBJ whole genome shotgun (WGS) entry which is preliminary data.</text>
</comment>
<evidence type="ECO:0000259" key="10">
    <source>
        <dbReference type="Pfam" id="PF21082"/>
    </source>
</evidence>
<dbReference type="AlphaFoldDB" id="A0A9X2I5J3"/>
<evidence type="ECO:0000256" key="7">
    <source>
        <dbReference type="RuleBase" id="RU369025"/>
    </source>
</evidence>
<keyword evidence="7" id="KW-0406">Ion transport</keyword>
<dbReference type="InterPro" id="IPR011066">
    <property type="entry name" value="MscS_channel_C_sf"/>
</dbReference>
<keyword evidence="7" id="KW-0813">Transport</keyword>
<dbReference type="SUPFAM" id="SSF50182">
    <property type="entry name" value="Sm-like ribonucleoproteins"/>
    <property type="match status" value="1"/>
</dbReference>
<dbReference type="Pfam" id="PF00924">
    <property type="entry name" value="MS_channel_2nd"/>
    <property type="match status" value="1"/>
</dbReference>
<dbReference type="GO" id="GO:0008381">
    <property type="term" value="F:mechanosensitive monoatomic ion channel activity"/>
    <property type="evidence" value="ECO:0007669"/>
    <property type="project" value="InterPro"/>
</dbReference>
<dbReference type="InterPro" id="IPR049278">
    <property type="entry name" value="MS_channel_C"/>
</dbReference>
<feature type="signal peptide" evidence="8">
    <location>
        <begin position="1"/>
        <end position="20"/>
    </location>
</feature>
<accession>A0A9X2I5J3</accession>
<keyword evidence="6 7" id="KW-0472">Membrane</keyword>
<keyword evidence="8" id="KW-0732">Signal</keyword>
<feature type="transmembrane region" description="Helical" evidence="7">
    <location>
        <begin position="345"/>
        <end position="372"/>
    </location>
</feature>
<dbReference type="Proteomes" id="UP001139319">
    <property type="component" value="Unassembled WGS sequence"/>
</dbReference>
<evidence type="ECO:0000256" key="4">
    <source>
        <dbReference type="ARBA" id="ARBA00022692"/>
    </source>
</evidence>
<evidence type="ECO:0000256" key="8">
    <source>
        <dbReference type="SAM" id="SignalP"/>
    </source>
</evidence>
<dbReference type="InterPro" id="IPR010920">
    <property type="entry name" value="LSM_dom_sf"/>
</dbReference>
<dbReference type="PANTHER" id="PTHR30221:SF18">
    <property type="entry name" value="SLL0590 PROTEIN"/>
    <property type="match status" value="1"/>
</dbReference>
<dbReference type="InterPro" id="IPR023408">
    <property type="entry name" value="MscS_beta-dom_sf"/>
</dbReference>
<dbReference type="Pfam" id="PF21082">
    <property type="entry name" value="MS_channel_3rd"/>
    <property type="match status" value="1"/>
</dbReference>
<proteinExistence type="inferred from homology"/>
<evidence type="ECO:0000313" key="12">
    <source>
        <dbReference type="Proteomes" id="UP001139319"/>
    </source>
</evidence>
<evidence type="ECO:0000313" key="11">
    <source>
        <dbReference type="EMBL" id="MCP8899842.1"/>
    </source>
</evidence>
<dbReference type="Gene3D" id="2.30.30.60">
    <property type="match status" value="1"/>
</dbReference>
<dbReference type="Gene3D" id="3.30.70.100">
    <property type="match status" value="1"/>
</dbReference>
<feature type="transmembrane region" description="Helical" evidence="7">
    <location>
        <begin position="218"/>
        <end position="237"/>
    </location>
</feature>
<evidence type="ECO:0000256" key="3">
    <source>
        <dbReference type="ARBA" id="ARBA00022475"/>
    </source>
</evidence>
<comment type="similarity">
    <text evidence="2 7">Belongs to the MscS (TC 1.A.23) family.</text>
</comment>
<organism evidence="11 12">
    <name type="scientific">Gilvimarinus xylanilyticus</name>
    <dbReference type="NCBI Taxonomy" id="2944139"/>
    <lineage>
        <taxon>Bacteria</taxon>
        <taxon>Pseudomonadati</taxon>
        <taxon>Pseudomonadota</taxon>
        <taxon>Gammaproteobacteria</taxon>
        <taxon>Cellvibrionales</taxon>
        <taxon>Cellvibrionaceae</taxon>
        <taxon>Gilvimarinus</taxon>
    </lineage>
</organism>
<dbReference type="PANTHER" id="PTHR30221">
    <property type="entry name" value="SMALL-CONDUCTANCE MECHANOSENSITIVE CHANNEL"/>
    <property type="match status" value="1"/>
</dbReference>
<keyword evidence="12" id="KW-1185">Reference proteome</keyword>
<evidence type="ECO:0000256" key="6">
    <source>
        <dbReference type="ARBA" id="ARBA00023136"/>
    </source>
</evidence>
<keyword evidence="4 7" id="KW-0812">Transmembrane</keyword>
<keyword evidence="5 7" id="KW-1133">Transmembrane helix</keyword>
<evidence type="ECO:0000256" key="5">
    <source>
        <dbReference type="ARBA" id="ARBA00022989"/>
    </source>
</evidence>
<feature type="transmembrane region" description="Helical" evidence="7">
    <location>
        <begin position="151"/>
        <end position="174"/>
    </location>
</feature>
<comment type="subcellular location">
    <subcellularLocation>
        <location evidence="7">Cell inner membrane</location>
        <topology evidence="7">Multi-pass membrane protein</topology>
    </subcellularLocation>
    <subcellularLocation>
        <location evidence="1">Cell membrane</location>
        <topology evidence="1">Multi-pass membrane protein</topology>
    </subcellularLocation>
</comment>
<feature type="chain" id="PRO_5040937497" description="Small-conductance mechanosensitive channel" evidence="8">
    <location>
        <begin position="21"/>
        <end position="546"/>
    </location>
</feature>
<name>A0A9X2I5J3_9GAMM</name>
<reference evidence="11" key="2">
    <citation type="submission" date="2023-01" db="EMBL/GenBank/DDBJ databases">
        <title>Gilvimarinus xylanilyticus HB14 isolated from Caulerpa lentillifera aquaculture base in Hainan, China.</title>
        <authorList>
            <person name="Zhang Y.-J."/>
        </authorList>
    </citation>
    <scope>NUCLEOTIDE SEQUENCE</scope>
    <source>
        <strain evidence="11">HB14</strain>
    </source>
</reference>
<comment type="caution">
    <text evidence="7">Lacks conserved residue(s) required for the propagation of feature annotation.</text>
</comment>
<feature type="transmembrane region" description="Helical" evidence="7">
    <location>
        <begin position="271"/>
        <end position="292"/>
    </location>
</feature>
<dbReference type="GO" id="GO:0005886">
    <property type="term" value="C:plasma membrane"/>
    <property type="evidence" value="ECO:0007669"/>
    <property type="project" value="UniProtKB-SubCell"/>
</dbReference>
<protein>
    <recommendedName>
        <fullName evidence="7">Small-conductance mechanosensitive channel</fullName>
    </recommendedName>
</protein>
<evidence type="ECO:0000256" key="1">
    <source>
        <dbReference type="ARBA" id="ARBA00004651"/>
    </source>
</evidence>
<feature type="transmembrane region" description="Helical" evidence="7">
    <location>
        <begin position="194"/>
        <end position="212"/>
    </location>
</feature>
<dbReference type="Gene3D" id="1.10.287.1260">
    <property type="match status" value="1"/>
</dbReference>
<gene>
    <name evidence="11" type="ORF">M6D89_11085</name>
</gene>
<feature type="domain" description="Mechanosensitive ion channel MscS C-terminal" evidence="10">
    <location>
        <begin position="434"/>
        <end position="517"/>
    </location>
</feature>
<keyword evidence="3" id="KW-1003">Cell membrane</keyword>
<dbReference type="SUPFAM" id="SSF82689">
    <property type="entry name" value="Mechanosensitive channel protein MscS (YggB), C-terminal domain"/>
    <property type="match status" value="1"/>
</dbReference>